<evidence type="ECO:0000313" key="9">
    <source>
        <dbReference type="EMBL" id="AEH11306.1"/>
    </source>
</evidence>
<feature type="transmembrane region" description="Helical" evidence="7">
    <location>
        <begin position="565"/>
        <end position="584"/>
    </location>
</feature>
<proteinExistence type="predicted"/>
<organism evidence="9 10">
    <name type="scientific">Candidatus Protofrankia datiscae</name>
    <dbReference type="NCBI Taxonomy" id="2716812"/>
    <lineage>
        <taxon>Bacteria</taxon>
        <taxon>Bacillati</taxon>
        <taxon>Actinomycetota</taxon>
        <taxon>Actinomycetes</taxon>
        <taxon>Frankiales</taxon>
        <taxon>Frankiaceae</taxon>
        <taxon>Protofrankia</taxon>
    </lineage>
</organism>
<feature type="region of interest" description="Disordered" evidence="6">
    <location>
        <begin position="600"/>
        <end position="621"/>
    </location>
</feature>
<evidence type="ECO:0000256" key="4">
    <source>
        <dbReference type="ARBA" id="ARBA00022989"/>
    </source>
</evidence>
<dbReference type="InterPro" id="IPR023494">
    <property type="entry name" value="Cyt_c_bgen_Ccs1/CcsB/ResB"/>
</dbReference>
<comment type="subcellular location">
    <subcellularLocation>
        <location evidence="1">Membrane</location>
        <topology evidence="1">Multi-pass membrane protein</topology>
    </subcellularLocation>
</comment>
<dbReference type="HOGENOM" id="CLU_023092_0_0_11"/>
<evidence type="ECO:0000256" key="7">
    <source>
        <dbReference type="SAM" id="Phobius"/>
    </source>
</evidence>
<feature type="compositionally biased region" description="Polar residues" evidence="6">
    <location>
        <begin position="55"/>
        <end position="64"/>
    </location>
</feature>
<protein>
    <submittedName>
        <fullName evidence="9">ResB family protein</fullName>
    </submittedName>
</protein>
<dbReference type="InterPro" id="IPR007816">
    <property type="entry name" value="ResB-like_domain"/>
</dbReference>
<keyword evidence="3" id="KW-0201">Cytochrome c-type biogenesis</keyword>
<keyword evidence="5 7" id="KW-0472">Membrane</keyword>
<keyword evidence="2 7" id="KW-0812">Transmembrane</keyword>
<evidence type="ECO:0000256" key="5">
    <source>
        <dbReference type="ARBA" id="ARBA00023136"/>
    </source>
</evidence>
<dbReference type="eggNOG" id="COG1333">
    <property type="taxonomic scope" value="Bacteria"/>
</dbReference>
<name>F8AW95_9ACTN</name>
<dbReference type="EMBL" id="CP002801">
    <property type="protein sequence ID" value="AEH11306.1"/>
    <property type="molecule type" value="Genomic_DNA"/>
</dbReference>
<dbReference type="GO" id="GO:0017004">
    <property type="term" value="P:cytochrome complex assembly"/>
    <property type="evidence" value="ECO:0007669"/>
    <property type="project" value="UniProtKB-KW"/>
</dbReference>
<evidence type="ECO:0000259" key="8">
    <source>
        <dbReference type="Pfam" id="PF05140"/>
    </source>
</evidence>
<feature type="domain" description="ResB-like" evidence="8">
    <location>
        <begin position="122"/>
        <end position="646"/>
    </location>
</feature>
<dbReference type="STRING" id="656024.FsymDg_4032"/>
<feature type="transmembrane region" description="Helical" evidence="7">
    <location>
        <begin position="281"/>
        <end position="302"/>
    </location>
</feature>
<evidence type="ECO:0000256" key="6">
    <source>
        <dbReference type="SAM" id="MobiDB-lite"/>
    </source>
</evidence>
<dbReference type="RefSeq" id="WP_013875182.1">
    <property type="nucleotide sequence ID" value="NC_015656.1"/>
</dbReference>
<reference evidence="9 10" key="1">
    <citation type="submission" date="2011-05" db="EMBL/GenBank/DDBJ databases">
        <title>Complete sequence of chromosome of Frankia symbiont of Datisca glomerata.</title>
        <authorList>
            <consortium name="US DOE Joint Genome Institute"/>
            <person name="Lucas S."/>
            <person name="Han J."/>
            <person name="Lapidus A."/>
            <person name="Cheng J.-F."/>
            <person name="Goodwin L."/>
            <person name="Pitluck S."/>
            <person name="Peters L."/>
            <person name="Mikhailova N."/>
            <person name="Chertkov O."/>
            <person name="Teshima H."/>
            <person name="Han C."/>
            <person name="Tapia R."/>
            <person name="Land M."/>
            <person name="Hauser L."/>
            <person name="Kyrpides N."/>
            <person name="Ivanova N."/>
            <person name="Pagani I."/>
            <person name="Berry A."/>
            <person name="Pawlowski K."/>
            <person name="Persson T."/>
            <person name="Vanden Heuvel B."/>
            <person name="Benson D."/>
            <person name="Woyke T."/>
        </authorList>
    </citation>
    <scope>NUCLEOTIDE SEQUENCE [LARGE SCALE GENOMIC DNA]</scope>
    <source>
        <strain evidence="10">4085684</strain>
    </source>
</reference>
<sequence>MAVPITPGVDAGPGVDDPIEVAKPTDLTTPSGSTGRPSSPSGPSGSPVAEPTDRTGLTDSTDVSDQAGILTTVPDEVRERIPAVLSGPRAAGGGTIGAVGSSRPLLLIIGPVRRAWHQLTSMRTALLLLFLLALAAVPGSLLPQRSLNPLKVEEYFRDHPSLAPFLDRLSAFDVFGAPWFAAVYLLLFVSLIGCLTSRVRWHARALVGRPPRAPARPSRLAGGRSWDSALCPPEVVEAARVVLRRRRFRVAVAPEGATRPDSSQDFSVAAEKGYLRETGNLVFHIALVLMLLGVGLGSWFGYQGTVLVIQGDGFTNTLVSYDQFSRGKLVDPAGDLAPFSLTLEKFTASYQPNGQPADFRAEVAYSTDLGGRIRTADIRVNHPLAISSAKVYLIGHGYAPHFVLRNSDGSVVWEGYQPCTPRDAMFVSTCTLKIGDTGLPPTGPTREPQQLAFTGVFTPTTQLDPAHGYISTHPAATAPGLTLTGYVGNLHINEGVPQNVYSLDTRDMRQLHIDGPIGAGRVAQVLALNNPEQRTISGLPGGMTLEADGVREFATFQTKSDPFKGWVLVAAVAIIGGLLVSMRVRRRRVWLRARPAVSAPAGADTSTSVNTGTGSGPDADAGARAMSMVEVGGLSRSDVDGFAAELRAIIEDIRLATTPADGARPTRSGSPERSEPPGWVAVAPVQAPSGPPGPPADPGNRHREDLMTEPEAARASSGTGDPTEQEL</sequence>
<dbReference type="Proteomes" id="UP000001549">
    <property type="component" value="Chromosome"/>
</dbReference>
<evidence type="ECO:0000256" key="2">
    <source>
        <dbReference type="ARBA" id="ARBA00022692"/>
    </source>
</evidence>
<dbReference type="PANTHER" id="PTHR31566:SF0">
    <property type="entry name" value="CYTOCHROME C BIOGENESIS PROTEIN CCS1, CHLOROPLASTIC"/>
    <property type="match status" value="1"/>
</dbReference>
<feature type="region of interest" description="Disordered" evidence="6">
    <location>
        <begin position="1"/>
        <end position="72"/>
    </location>
</feature>
<feature type="transmembrane region" description="Helical" evidence="7">
    <location>
        <begin position="174"/>
        <end position="195"/>
    </location>
</feature>
<feature type="transmembrane region" description="Helical" evidence="7">
    <location>
        <begin position="124"/>
        <end position="142"/>
    </location>
</feature>
<evidence type="ECO:0000256" key="3">
    <source>
        <dbReference type="ARBA" id="ARBA00022748"/>
    </source>
</evidence>
<gene>
    <name evidence="9" type="ordered locus">FsymDg_4032</name>
</gene>
<dbReference type="AlphaFoldDB" id="F8AW95"/>
<feature type="compositionally biased region" description="Polar residues" evidence="6">
    <location>
        <begin position="716"/>
        <end position="727"/>
    </location>
</feature>
<accession>F8AW95</accession>
<dbReference type="GO" id="GO:0016020">
    <property type="term" value="C:membrane"/>
    <property type="evidence" value="ECO:0007669"/>
    <property type="project" value="UniProtKB-SubCell"/>
</dbReference>
<keyword evidence="10" id="KW-1185">Reference proteome</keyword>
<keyword evidence="4 7" id="KW-1133">Transmembrane helix</keyword>
<dbReference type="KEGG" id="fsy:FsymDg_4032"/>
<dbReference type="PANTHER" id="PTHR31566">
    <property type="entry name" value="CYTOCHROME C BIOGENESIS PROTEIN CCS1, CHLOROPLASTIC"/>
    <property type="match status" value="1"/>
</dbReference>
<evidence type="ECO:0000313" key="10">
    <source>
        <dbReference type="Proteomes" id="UP000001549"/>
    </source>
</evidence>
<dbReference type="Pfam" id="PF05140">
    <property type="entry name" value="ResB"/>
    <property type="match status" value="1"/>
</dbReference>
<evidence type="ECO:0000256" key="1">
    <source>
        <dbReference type="ARBA" id="ARBA00004141"/>
    </source>
</evidence>
<feature type="compositionally biased region" description="Low complexity" evidence="6">
    <location>
        <begin position="28"/>
        <end position="47"/>
    </location>
</feature>
<feature type="region of interest" description="Disordered" evidence="6">
    <location>
        <begin position="657"/>
        <end position="727"/>
    </location>
</feature>